<evidence type="ECO:0000256" key="12">
    <source>
        <dbReference type="ARBA" id="ARBA00023136"/>
    </source>
</evidence>
<dbReference type="CDD" id="cd03215">
    <property type="entry name" value="ABC_Carb_Monos_II"/>
    <property type="match status" value="1"/>
</dbReference>
<sequence length="850" mass="88714">MPETAPPVLAVEGVDKRFPGVHALKSISFEIRPGEIHALVGENGAGKSTLMRVLSGAHPPDGGTVLMDGEPVRLTSTQDAFGRGIAMVWQDTRLAMTLDVAWNIGLGHEPGGAVLVDRRKMIEVARRALARIGSNVDPQALPTDLSRAQLQQVEIARALSRDTRVLILDEPTSALTPAETSSLFSVLADLRAEGTAIVFISHRIPEVQEISDRITVMKDGAITGTLTAEEATEDRIVSMMVGREMGLSYPPRASQLGDVVLDVSGLSSAGARDVSFSLRSGEIVGLGGIEGSGQQEAARALFGLGRRGGEIRIHGHTVNPTSPTEAIAAGLVYIPADRRAESLFGPHSIRENAALPNIGGWTSRGIIDRRQELEAVGAQMQRLQIKAPGPETPVGNLSGGNQQKVVFARWFIGSADIYVLDEPTQGVDVETKQEIYALVRRLAEGGAAVLVLSSDLPELIGLTDRIVVFSEGRAVAEIPSAQATEESVIRQAVSGGGAGADRTEARRRVQGPGRPLLMRYLPALLLLGLVAVIVAVASVIAPYFLTPRNFASMGGQAAPLAIAALGQMATILLGGIDLSIGPTISLVTAVASFVLSPESALPAGVGIAICLGAGLAVGAMNATLITVFRIPDLVATLATFSIVQGAALIVRPSPGGRVSPEVASAINERVMMVPLAFALAIAAYVAVEILLLRGRLGARFYAAGASDESARAAGIRSGRLRAGAYLFSGLMAAVAGLMIAARIGSGDPQAGTTFTLATVTAVVVGGTSVFGGVGTAVGTLIGALLIILMQNVLNQLYVSAYWQYVWTGVLTLAAVGFHGLRSPDRRAAMAGAARRLIRFNRSKPSGRYPP</sequence>
<feature type="transmembrane region" description="Helical" evidence="13">
    <location>
        <begin position="633"/>
        <end position="650"/>
    </location>
</feature>
<protein>
    <submittedName>
        <fullName evidence="15">Galactose/methyl galactoside import ATP-binding protein MglA</fullName>
        <ecNumber evidence="15">3.6.3.17</ecNumber>
    </submittedName>
</protein>
<dbReference type="Proteomes" id="UP000193900">
    <property type="component" value="Unassembled WGS sequence"/>
</dbReference>
<dbReference type="GO" id="GO:0022857">
    <property type="term" value="F:transmembrane transporter activity"/>
    <property type="evidence" value="ECO:0007669"/>
    <property type="project" value="InterPro"/>
</dbReference>
<keyword evidence="12 13" id="KW-0472">Membrane</keyword>
<dbReference type="Pfam" id="PF00005">
    <property type="entry name" value="ABC_tran"/>
    <property type="match status" value="2"/>
</dbReference>
<keyword evidence="6 13" id="KW-0812">Transmembrane</keyword>
<keyword evidence="9 15" id="KW-0067">ATP-binding</keyword>
<dbReference type="PROSITE" id="PS00211">
    <property type="entry name" value="ABC_TRANSPORTER_1"/>
    <property type="match status" value="1"/>
</dbReference>
<proteinExistence type="predicted"/>
<reference evidence="15 16" key="1">
    <citation type="submission" date="2017-03" db="EMBL/GenBank/DDBJ databases">
        <authorList>
            <person name="Afonso C.L."/>
            <person name="Miller P.J."/>
            <person name="Scott M.A."/>
            <person name="Spackman E."/>
            <person name="Goraichik I."/>
            <person name="Dimitrov K.M."/>
            <person name="Suarez D.L."/>
            <person name="Swayne D.E."/>
        </authorList>
    </citation>
    <scope>NUCLEOTIDE SEQUENCE [LARGE SCALE GENOMIC DNA]</scope>
    <source>
        <strain evidence="15 16">CECT 7023</strain>
    </source>
</reference>
<gene>
    <name evidence="15" type="primary">mglA_2</name>
    <name evidence="15" type="ORF">ROA7023_00834</name>
</gene>
<dbReference type="InterPro" id="IPR050107">
    <property type="entry name" value="ABC_carbohydrate_import_ATPase"/>
</dbReference>
<dbReference type="PANTHER" id="PTHR43790">
    <property type="entry name" value="CARBOHYDRATE TRANSPORT ATP-BINDING PROTEIN MG119-RELATED"/>
    <property type="match status" value="1"/>
</dbReference>
<evidence type="ECO:0000256" key="6">
    <source>
        <dbReference type="ARBA" id="ARBA00022692"/>
    </source>
</evidence>
<dbReference type="GO" id="GO:0005886">
    <property type="term" value="C:plasma membrane"/>
    <property type="evidence" value="ECO:0007669"/>
    <property type="project" value="UniProtKB-SubCell"/>
</dbReference>
<dbReference type="EMBL" id="FWFZ01000003">
    <property type="protein sequence ID" value="SLN26721.1"/>
    <property type="molecule type" value="Genomic_DNA"/>
</dbReference>
<evidence type="ECO:0000256" key="9">
    <source>
        <dbReference type="ARBA" id="ARBA00022840"/>
    </source>
</evidence>
<keyword evidence="11 13" id="KW-1133">Transmembrane helix</keyword>
<keyword evidence="10" id="KW-1278">Translocase</keyword>
<evidence type="ECO:0000256" key="10">
    <source>
        <dbReference type="ARBA" id="ARBA00022967"/>
    </source>
</evidence>
<keyword evidence="3" id="KW-0813">Transport</keyword>
<keyword evidence="5" id="KW-0762">Sugar transport</keyword>
<evidence type="ECO:0000256" key="3">
    <source>
        <dbReference type="ARBA" id="ARBA00022448"/>
    </source>
</evidence>
<feature type="domain" description="ABC transporter" evidence="14">
    <location>
        <begin position="9"/>
        <end position="244"/>
    </location>
</feature>
<feature type="transmembrane region" description="Helical" evidence="13">
    <location>
        <begin position="600"/>
        <end position="621"/>
    </location>
</feature>
<dbReference type="CDD" id="cd03216">
    <property type="entry name" value="ABC_Carb_Monos_I"/>
    <property type="match status" value="1"/>
</dbReference>
<evidence type="ECO:0000256" key="4">
    <source>
        <dbReference type="ARBA" id="ARBA00022475"/>
    </source>
</evidence>
<dbReference type="InterPro" id="IPR001851">
    <property type="entry name" value="ABC_transp_permease"/>
</dbReference>
<evidence type="ECO:0000256" key="2">
    <source>
        <dbReference type="ARBA" id="ARBA00004651"/>
    </source>
</evidence>
<feature type="transmembrane region" description="Helical" evidence="13">
    <location>
        <begin position="756"/>
        <end position="789"/>
    </location>
</feature>
<keyword evidence="16" id="KW-1185">Reference proteome</keyword>
<evidence type="ECO:0000256" key="13">
    <source>
        <dbReference type="SAM" id="Phobius"/>
    </source>
</evidence>
<feature type="transmembrane region" description="Helical" evidence="13">
    <location>
        <begin position="670"/>
        <end position="692"/>
    </location>
</feature>
<keyword evidence="4" id="KW-1003">Cell membrane</keyword>
<dbReference type="InterPro" id="IPR003593">
    <property type="entry name" value="AAA+_ATPase"/>
</dbReference>
<dbReference type="GO" id="GO:0005524">
    <property type="term" value="F:ATP binding"/>
    <property type="evidence" value="ECO:0007669"/>
    <property type="project" value="UniProtKB-KW"/>
</dbReference>
<evidence type="ECO:0000256" key="1">
    <source>
        <dbReference type="ARBA" id="ARBA00004202"/>
    </source>
</evidence>
<dbReference type="Gene3D" id="3.40.50.300">
    <property type="entry name" value="P-loop containing nucleotide triphosphate hydrolases"/>
    <property type="match status" value="2"/>
</dbReference>
<evidence type="ECO:0000313" key="16">
    <source>
        <dbReference type="Proteomes" id="UP000193900"/>
    </source>
</evidence>
<evidence type="ECO:0000256" key="5">
    <source>
        <dbReference type="ARBA" id="ARBA00022597"/>
    </source>
</evidence>
<name>A0A1Y5RW07_9RHOB</name>
<evidence type="ECO:0000259" key="14">
    <source>
        <dbReference type="PROSITE" id="PS50893"/>
    </source>
</evidence>
<evidence type="ECO:0000313" key="15">
    <source>
        <dbReference type="EMBL" id="SLN26721.1"/>
    </source>
</evidence>
<feature type="domain" description="ABC transporter" evidence="14">
    <location>
        <begin position="254"/>
        <end position="496"/>
    </location>
</feature>
<keyword evidence="15" id="KW-0378">Hydrolase</keyword>
<dbReference type="InterPro" id="IPR003439">
    <property type="entry name" value="ABC_transporter-like_ATP-bd"/>
</dbReference>
<keyword evidence="7" id="KW-0677">Repeat</keyword>
<feature type="transmembrane region" description="Helical" evidence="13">
    <location>
        <begin position="801"/>
        <end position="820"/>
    </location>
</feature>
<dbReference type="AlphaFoldDB" id="A0A1Y5RW07"/>
<feature type="transmembrane region" description="Helical" evidence="13">
    <location>
        <begin position="724"/>
        <end position="744"/>
    </location>
</feature>
<dbReference type="Pfam" id="PF02653">
    <property type="entry name" value="BPD_transp_2"/>
    <property type="match status" value="1"/>
</dbReference>
<dbReference type="InterPro" id="IPR017871">
    <property type="entry name" value="ABC_transporter-like_CS"/>
</dbReference>
<dbReference type="FunFam" id="3.40.50.300:FF:000127">
    <property type="entry name" value="Ribose import ATP-binding protein RbsA"/>
    <property type="match status" value="1"/>
</dbReference>
<dbReference type="EC" id="3.6.3.17" evidence="15"/>
<dbReference type="PROSITE" id="PS50893">
    <property type="entry name" value="ABC_TRANSPORTER_2"/>
    <property type="match status" value="2"/>
</dbReference>
<keyword evidence="8" id="KW-0547">Nucleotide-binding</keyword>
<dbReference type="SUPFAM" id="SSF52540">
    <property type="entry name" value="P-loop containing nucleoside triphosphate hydrolases"/>
    <property type="match status" value="2"/>
</dbReference>
<evidence type="ECO:0000256" key="8">
    <source>
        <dbReference type="ARBA" id="ARBA00022741"/>
    </source>
</evidence>
<dbReference type="SMART" id="SM00382">
    <property type="entry name" value="AAA"/>
    <property type="match status" value="2"/>
</dbReference>
<organism evidence="15 16">
    <name type="scientific">Roseisalinus antarcticus</name>
    <dbReference type="NCBI Taxonomy" id="254357"/>
    <lineage>
        <taxon>Bacteria</taxon>
        <taxon>Pseudomonadati</taxon>
        <taxon>Pseudomonadota</taxon>
        <taxon>Alphaproteobacteria</taxon>
        <taxon>Rhodobacterales</taxon>
        <taxon>Roseobacteraceae</taxon>
        <taxon>Roseisalinus</taxon>
    </lineage>
</organism>
<dbReference type="GO" id="GO:0016887">
    <property type="term" value="F:ATP hydrolysis activity"/>
    <property type="evidence" value="ECO:0007669"/>
    <property type="project" value="InterPro"/>
</dbReference>
<dbReference type="InterPro" id="IPR027417">
    <property type="entry name" value="P-loop_NTPase"/>
</dbReference>
<evidence type="ECO:0000256" key="11">
    <source>
        <dbReference type="ARBA" id="ARBA00022989"/>
    </source>
</evidence>
<comment type="subcellular location">
    <subcellularLocation>
        <location evidence="2">Cell membrane</location>
        <topology evidence="2">Multi-pass membrane protein</topology>
    </subcellularLocation>
    <subcellularLocation>
        <location evidence="1">Cell membrane</location>
        <topology evidence="1">Peripheral membrane protein</topology>
    </subcellularLocation>
</comment>
<accession>A0A1Y5RW07</accession>
<dbReference type="CDD" id="cd06579">
    <property type="entry name" value="TM_PBP1_transp_AraH_like"/>
    <property type="match status" value="1"/>
</dbReference>
<dbReference type="PANTHER" id="PTHR43790:SF9">
    <property type="entry name" value="GALACTOFURANOSE TRANSPORTER ATP-BINDING PROTEIN YTFR"/>
    <property type="match status" value="1"/>
</dbReference>
<evidence type="ECO:0000256" key="7">
    <source>
        <dbReference type="ARBA" id="ARBA00022737"/>
    </source>
</evidence>
<feature type="transmembrane region" description="Helical" evidence="13">
    <location>
        <begin position="520"/>
        <end position="545"/>
    </location>
</feature>